<reference evidence="1 2" key="1">
    <citation type="submission" date="2017-11" db="EMBL/GenBank/DDBJ databases">
        <title>Genome sequence of Pantoea cypripedii NE1.</title>
        <authorList>
            <person name="Nascimento F.X."/>
        </authorList>
    </citation>
    <scope>NUCLEOTIDE SEQUENCE [LARGE SCALE GENOMIC DNA]</scope>
    <source>
        <strain evidence="1 2">NE1</strain>
    </source>
</reference>
<dbReference type="EMBL" id="CP024768">
    <property type="protein sequence ID" value="QGY28336.1"/>
    <property type="molecule type" value="Genomic_DNA"/>
</dbReference>
<accession>A0A6B9G8C0</accession>
<organism evidence="1 2">
    <name type="scientific">Pantoea cypripedii</name>
    <name type="common">Pectobacterium cypripedii</name>
    <name type="synonym">Erwinia cypripedii</name>
    <dbReference type="NCBI Taxonomy" id="55209"/>
    <lineage>
        <taxon>Bacteria</taxon>
        <taxon>Pseudomonadati</taxon>
        <taxon>Pseudomonadota</taxon>
        <taxon>Gammaproteobacteria</taxon>
        <taxon>Enterobacterales</taxon>
        <taxon>Erwiniaceae</taxon>
        <taxon>Pantoea</taxon>
    </lineage>
</organism>
<evidence type="ECO:0000313" key="1">
    <source>
        <dbReference type="EMBL" id="QGY28336.1"/>
    </source>
</evidence>
<dbReference type="AlphaFoldDB" id="A0A6B9G8C0"/>
<evidence type="ECO:0000313" key="2">
    <source>
        <dbReference type="Proteomes" id="UP000502005"/>
    </source>
</evidence>
<protein>
    <submittedName>
        <fullName evidence="1">Uncharacterized protein</fullName>
    </submittedName>
</protein>
<dbReference type="RefSeq" id="WP_208714260.1">
    <property type="nucleotide sequence ID" value="NZ_CP024768.1"/>
</dbReference>
<proteinExistence type="predicted"/>
<sequence>MSPNLIDQHEKNLYWPDSVDMDSGHFVWIGITSSDGKIYNGLLEDYQNKMASIYVRDELSGDHIASYVLSFELTPPSDLGTRIPQVESAYVDPEYQGGGITVATYKAIIEHYGAVISDTHQTEDGMLLWLFGIPKENSLEITPLTVIGDRCEFRTDVAGQKLVYQADIRAMLAVADTIWGNPDSVPLTDPAKLGFTPTWRNLSDQVLAAKKAENKHG</sequence>
<name>A0A6B9G8C0_PANCY</name>
<gene>
    <name evidence="1" type="ORF">CUN67_05035</name>
</gene>
<dbReference type="Proteomes" id="UP000502005">
    <property type="component" value="Chromosome"/>
</dbReference>